<keyword evidence="2" id="KW-1185">Reference proteome</keyword>
<name>A0A1R3FVJ3_9ROSI</name>
<dbReference type="EMBL" id="AWUE01024748">
    <property type="protein sequence ID" value="OMO49878.1"/>
    <property type="molecule type" value="Genomic_DNA"/>
</dbReference>
<organism evidence="1 2">
    <name type="scientific">Corchorus olitorius</name>
    <dbReference type="NCBI Taxonomy" id="93759"/>
    <lineage>
        <taxon>Eukaryota</taxon>
        <taxon>Viridiplantae</taxon>
        <taxon>Streptophyta</taxon>
        <taxon>Embryophyta</taxon>
        <taxon>Tracheophyta</taxon>
        <taxon>Spermatophyta</taxon>
        <taxon>Magnoliopsida</taxon>
        <taxon>eudicotyledons</taxon>
        <taxon>Gunneridae</taxon>
        <taxon>Pentapetalae</taxon>
        <taxon>rosids</taxon>
        <taxon>malvids</taxon>
        <taxon>Malvales</taxon>
        <taxon>Malvaceae</taxon>
        <taxon>Grewioideae</taxon>
        <taxon>Apeibeae</taxon>
        <taxon>Corchorus</taxon>
    </lineage>
</organism>
<dbReference type="OrthoDB" id="496at2759"/>
<evidence type="ECO:0000313" key="2">
    <source>
        <dbReference type="Proteomes" id="UP000187203"/>
    </source>
</evidence>
<gene>
    <name evidence="1" type="ORF">COLO4_38316</name>
</gene>
<dbReference type="AlphaFoldDB" id="A0A1R3FVJ3"/>
<dbReference type="SUPFAM" id="SSF48592">
    <property type="entry name" value="GroEL equatorial domain-like"/>
    <property type="match status" value="1"/>
</dbReference>
<dbReference type="InterPro" id="IPR027413">
    <property type="entry name" value="GROEL-like_equatorial_sf"/>
</dbReference>
<dbReference type="STRING" id="93759.A0A1R3FVJ3"/>
<evidence type="ECO:0000313" key="1">
    <source>
        <dbReference type="EMBL" id="OMO49878.1"/>
    </source>
</evidence>
<sequence>MAIAAQAPDILGERQSGQDICTQNVLACQVVANIVKSSLGPVRLDKDCFTIPVSIMPSGSAFNTSGSLR</sequence>
<accession>A0A1R3FVJ3</accession>
<protein>
    <submittedName>
        <fullName evidence="1">Chaperonin Cpn60/TCP-1</fullName>
    </submittedName>
</protein>
<dbReference type="Proteomes" id="UP000187203">
    <property type="component" value="Unassembled WGS sequence"/>
</dbReference>
<comment type="caution">
    <text evidence="1">The sequence shown here is derived from an EMBL/GenBank/DDBJ whole genome shotgun (WGS) entry which is preliminary data.</text>
</comment>
<proteinExistence type="predicted"/>
<reference evidence="2" key="1">
    <citation type="submission" date="2013-09" db="EMBL/GenBank/DDBJ databases">
        <title>Corchorus olitorius genome sequencing.</title>
        <authorList>
            <person name="Alam M."/>
            <person name="Haque M.S."/>
            <person name="Islam M.S."/>
            <person name="Emdad E.M."/>
            <person name="Islam M.M."/>
            <person name="Ahmed B."/>
            <person name="Halim A."/>
            <person name="Hossen Q.M.M."/>
            <person name="Hossain M.Z."/>
            <person name="Ahmed R."/>
            <person name="Khan M.M."/>
            <person name="Islam R."/>
            <person name="Rashid M.M."/>
            <person name="Khan S.A."/>
            <person name="Rahman M.S."/>
            <person name="Alam M."/>
            <person name="Yahiya A.S."/>
            <person name="Khan M.S."/>
            <person name="Azam M.S."/>
            <person name="Haque T."/>
            <person name="Lashkar M.Z.H."/>
            <person name="Akhand A.I."/>
            <person name="Morshed G."/>
            <person name="Roy S."/>
            <person name="Uddin K.S."/>
            <person name="Rabeya T."/>
            <person name="Hossain A.S."/>
            <person name="Chowdhury A."/>
            <person name="Snigdha A.R."/>
            <person name="Mortoza M.S."/>
            <person name="Matin S.A."/>
            <person name="Hoque S.M.E."/>
            <person name="Islam M.K."/>
            <person name="Roy D.K."/>
            <person name="Haider R."/>
            <person name="Moosa M.M."/>
            <person name="Elias S.M."/>
            <person name="Hasan A.M."/>
            <person name="Jahan S."/>
            <person name="Shafiuddin M."/>
            <person name="Mahmood N."/>
            <person name="Shommy N.S."/>
        </authorList>
    </citation>
    <scope>NUCLEOTIDE SEQUENCE [LARGE SCALE GENOMIC DNA]</scope>
    <source>
        <strain evidence="2">cv. O-4</strain>
    </source>
</reference>